<evidence type="ECO:0000256" key="7">
    <source>
        <dbReference type="ARBA" id="ARBA00023212"/>
    </source>
</evidence>
<dbReference type="GO" id="GO:0030989">
    <property type="term" value="P:dynein-driven meiotic oscillatory nuclear movement"/>
    <property type="evidence" value="ECO:0007669"/>
    <property type="project" value="EnsemblFungi"/>
</dbReference>
<keyword evidence="3" id="KW-0963">Cytoplasm</keyword>
<dbReference type="RefSeq" id="XP_002173266.1">
    <property type="nucleotide sequence ID" value="XM_002173230.1"/>
</dbReference>
<comment type="subcellular location">
    <subcellularLocation>
        <location evidence="1">Cytoplasm</location>
        <location evidence="1">Cytoskeleton</location>
    </subcellularLocation>
</comment>
<dbReference type="SUPFAM" id="SSF47576">
    <property type="entry name" value="Calponin-homology domain, CH-domain"/>
    <property type="match status" value="1"/>
</dbReference>
<dbReference type="InterPro" id="IPR036872">
    <property type="entry name" value="CH_dom_sf"/>
</dbReference>
<gene>
    <name evidence="15" type="primary">mal3</name>
    <name evidence="14" type="ORF">SJAG_02045</name>
</gene>
<evidence type="ECO:0000256" key="11">
    <source>
        <dbReference type="SAM" id="MobiDB-lite"/>
    </source>
</evidence>
<feature type="region of interest" description="Disordered" evidence="11">
    <location>
        <begin position="286"/>
        <end position="317"/>
    </location>
</feature>
<dbReference type="PANTHER" id="PTHR10623">
    <property type="entry name" value="MICROTUBULE-ASSOCIATED PROTEIN RP/EB FAMILY MEMBER"/>
    <property type="match status" value="1"/>
</dbReference>
<reference evidence="14 16" key="1">
    <citation type="journal article" date="2011" name="Science">
        <title>Comparative functional genomics of the fission yeasts.</title>
        <authorList>
            <person name="Rhind N."/>
            <person name="Chen Z."/>
            <person name="Yassour M."/>
            <person name="Thompson D.A."/>
            <person name="Haas B.J."/>
            <person name="Habib N."/>
            <person name="Wapinski I."/>
            <person name="Roy S."/>
            <person name="Lin M.F."/>
            <person name="Heiman D.I."/>
            <person name="Young S.K."/>
            <person name="Furuya K."/>
            <person name="Guo Y."/>
            <person name="Pidoux A."/>
            <person name="Chen H.M."/>
            <person name="Robbertse B."/>
            <person name="Goldberg J.M."/>
            <person name="Aoki K."/>
            <person name="Bayne E.H."/>
            <person name="Berlin A.M."/>
            <person name="Desjardins C.A."/>
            <person name="Dobbs E."/>
            <person name="Dukaj L."/>
            <person name="Fan L."/>
            <person name="FitzGerald M.G."/>
            <person name="French C."/>
            <person name="Gujja S."/>
            <person name="Hansen K."/>
            <person name="Keifenheim D."/>
            <person name="Levin J.Z."/>
            <person name="Mosher R.A."/>
            <person name="Mueller C.A."/>
            <person name="Pfiffner J."/>
            <person name="Priest M."/>
            <person name="Russ C."/>
            <person name="Smialowska A."/>
            <person name="Swoboda P."/>
            <person name="Sykes S.M."/>
            <person name="Vaughn M."/>
            <person name="Vengrova S."/>
            <person name="Yoder R."/>
            <person name="Zeng Q."/>
            <person name="Allshire R."/>
            <person name="Baulcombe D."/>
            <person name="Birren B.W."/>
            <person name="Brown W."/>
            <person name="Ekwall K."/>
            <person name="Kellis M."/>
            <person name="Leatherwood J."/>
            <person name="Levin H."/>
            <person name="Margalit H."/>
            <person name="Martienssen R."/>
            <person name="Nieduszynski C.A."/>
            <person name="Spatafora J.W."/>
            <person name="Friedman N."/>
            <person name="Dalgaard J.Z."/>
            <person name="Baumann P."/>
            <person name="Niki H."/>
            <person name="Regev A."/>
            <person name="Nusbaum C."/>
        </authorList>
    </citation>
    <scope>NUCLEOTIDE SEQUENCE [LARGE SCALE GENOMIC DNA]</scope>
    <source>
        <strain evidence="16">yFS275 / FY16936</strain>
    </source>
</reference>
<dbReference type="Gene3D" id="1.10.418.10">
    <property type="entry name" value="Calponin-like domain"/>
    <property type="match status" value="1"/>
</dbReference>
<dbReference type="GO" id="GO:0035371">
    <property type="term" value="C:microtubule plus-end"/>
    <property type="evidence" value="ECO:0000318"/>
    <property type="project" value="GO_Central"/>
</dbReference>
<feature type="domain" description="Calponin-homology (CH)" evidence="12">
    <location>
        <begin position="2"/>
        <end position="103"/>
    </location>
</feature>
<dbReference type="GO" id="GO:0099609">
    <property type="term" value="F:microtubule lateral binding"/>
    <property type="evidence" value="ECO:0007669"/>
    <property type="project" value="EnsemblFungi"/>
</dbReference>
<dbReference type="GO" id="GO:0005880">
    <property type="term" value="C:nuclear microtubule"/>
    <property type="evidence" value="ECO:0007669"/>
    <property type="project" value="EnsemblFungi"/>
</dbReference>
<keyword evidence="4" id="KW-0132">Cell division</keyword>
<protein>
    <submittedName>
        <fullName evidence="14">EB1 family Mal3</fullName>
    </submittedName>
</protein>
<dbReference type="GO" id="GO:0051285">
    <property type="term" value="C:cell cortex of cell tip"/>
    <property type="evidence" value="ECO:0007669"/>
    <property type="project" value="EnsemblFungi"/>
</dbReference>
<dbReference type="GO" id="GO:0000742">
    <property type="term" value="P:karyogamy involved in conjugation with cellular fusion"/>
    <property type="evidence" value="ECO:0007669"/>
    <property type="project" value="EnsemblFungi"/>
</dbReference>
<dbReference type="GO" id="GO:0044732">
    <property type="term" value="C:mitotic spindle pole body"/>
    <property type="evidence" value="ECO:0007669"/>
    <property type="project" value="EnsemblFungi"/>
</dbReference>
<dbReference type="AlphaFoldDB" id="B6JZK5"/>
<evidence type="ECO:0000313" key="15">
    <source>
        <dbReference type="JaponicusDB" id="SJAG_02045"/>
    </source>
</evidence>
<keyword evidence="8" id="KW-0131">Cell cycle</keyword>
<accession>B6JZK5</accession>
<dbReference type="GO" id="GO:0051010">
    <property type="term" value="F:microtubule plus-end binding"/>
    <property type="evidence" value="ECO:0000318"/>
    <property type="project" value="GO_Central"/>
</dbReference>
<evidence type="ECO:0000256" key="3">
    <source>
        <dbReference type="ARBA" id="ARBA00022490"/>
    </source>
</evidence>
<dbReference type="GO" id="GO:0051301">
    <property type="term" value="P:cell division"/>
    <property type="evidence" value="ECO:0007669"/>
    <property type="project" value="UniProtKB-KW"/>
</dbReference>
<dbReference type="GO" id="GO:0005881">
    <property type="term" value="C:cytoplasmic microtubule"/>
    <property type="evidence" value="ECO:0000318"/>
    <property type="project" value="GO_Central"/>
</dbReference>
<evidence type="ECO:0000259" key="12">
    <source>
        <dbReference type="PROSITE" id="PS50021"/>
    </source>
</evidence>
<dbReference type="GO" id="GO:0051225">
    <property type="term" value="P:spindle assembly"/>
    <property type="evidence" value="ECO:0000318"/>
    <property type="project" value="GO_Central"/>
</dbReference>
<evidence type="ECO:0000256" key="8">
    <source>
        <dbReference type="ARBA" id="ARBA00023306"/>
    </source>
</evidence>
<dbReference type="Proteomes" id="UP000001744">
    <property type="component" value="Unassembled WGS sequence"/>
</dbReference>
<dbReference type="EMBL" id="KE651168">
    <property type="protein sequence ID" value="EEB06973.1"/>
    <property type="molecule type" value="Genomic_DNA"/>
</dbReference>
<keyword evidence="16" id="KW-1185">Reference proteome</keyword>
<feature type="region of interest" description="Disordered" evidence="11">
    <location>
        <begin position="141"/>
        <end position="162"/>
    </location>
</feature>
<dbReference type="GO" id="GO:0055028">
    <property type="term" value="C:cortical microtubule"/>
    <property type="evidence" value="ECO:0007669"/>
    <property type="project" value="EnsemblFungi"/>
</dbReference>
<evidence type="ECO:0000256" key="6">
    <source>
        <dbReference type="ARBA" id="ARBA00022776"/>
    </source>
</evidence>
<dbReference type="GeneID" id="7047893"/>
<dbReference type="SUPFAM" id="SSF140612">
    <property type="entry name" value="EB1 dimerisation domain-like"/>
    <property type="match status" value="1"/>
</dbReference>
<dbReference type="GO" id="GO:0031110">
    <property type="term" value="P:regulation of microtubule polymerization or depolymerization"/>
    <property type="evidence" value="ECO:0000318"/>
    <property type="project" value="GO_Central"/>
</dbReference>
<dbReference type="InterPro" id="IPR036133">
    <property type="entry name" value="EB1_C_sf"/>
</dbReference>
<evidence type="ECO:0000256" key="5">
    <source>
        <dbReference type="ARBA" id="ARBA00022701"/>
    </source>
</evidence>
<dbReference type="GO" id="GO:0051315">
    <property type="term" value="P:attachment of mitotic spindle microtubules to kinetochore"/>
    <property type="evidence" value="ECO:0007669"/>
    <property type="project" value="EnsemblFungi"/>
</dbReference>
<dbReference type="GO" id="GO:0001671">
    <property type="term" value="F:ATPase activator activity"/>
    <property type="evidence" value="ECO:0007669"/>
    <property type="project" value="EnsemblFungi"/>
</dbReference>
<sequence length="339" mass="37790">MTESRQELLAWINDVTKLNLRRIEDCGKGYAMIQIFDSIFRDAPLKKVNFNCYSEYQYINNWKVLQQVFLRKGIEKLVDAERLSRCKMQDNLEFVQWAKKFWDQYYPGGTYDAIARRGGREPPAISGNPVSAVGHTAAATSTRRRVVSSGSGSSTPTMASASVVAHHAPSVPSAASLRAKQAQQQIANLESQLLEANETMLGLERERDFYFNKLREIEILMQTTSQSPDTAKIDVFLEQVQRILYSTEEGFEQPTEGAMDPIPADSAIEVDMQPVADANVSSIAAGLGDSMPGENQSFHMKQPPKSVGVDPSSTVPQPDFVRARLKSLELDEDDENLTF</sequence>
<dbReference type="GO" id="GO:0035372">
    <property type="term" value="P:protein localization to microtubule"/>
    <property type="evidence" value="ECO:0000318"/>
    <property type="project" value="GO_Central"/>
</dbReference>
<dbReference type="InterPro" id="IPR004953">
    <property type="entry name" value="EB1_C"/>
</dbReference>
<dbReference type="JaponicusDB" id="SJAG_02045">
    <property type="gene designation" value="mal3"/>
</dbReference>
<dbReference type="HOGENOM" id="CLU_041744_2_0_1"/>
<evidence type="ECO:0000256" key="2">
    <source>
        <dbReference type="ARBA" id="ARBA00010729"/>
    </source>
</evidence>
<keyword evidence="5 9" id="KW-0493">Microtubule</keyword>
<proteinExistence type="inferred from homology"/>
<dbReference type="GO" id="GO:0051233">
    <property type="term" value="C:spindle midzone"/>
    <property type="evidence" value="ECO:0000318"/>
    <property type="project" value="GO_Central"/>
</dbReference>
<dbReference type="STRING" id="402676.B6JZK5"/>
<dbReference type="InterPro" id="IPR027328">
    <property type="entry name" value="MAPRE"/>
</dbReference>
<dbReference type="OrthoDB" id="2119228at2759"/>
<dbReference type="Gene3D" id="1.20.5.1430">
    <property type="match status" value="1"/>
</dbReference>
<dbReference type="VEuPathDB" id="FungiDB:SJAG_02045"/>
<dbReference type="GO" id="GO:0008093">
    <property type="term" value="F:cytoskeletal anchor activity"/>
    <property type="evidence" value="ECO:0007669"/>
    <property type="project" value="EnsemblFungi"/>
</dbReference>
<dbReference type="PROSITE" id="PS50021">
    <property type="entry name" value="CH"/>
    <property type="match status" value="1"/>
</dbReference>
<evidence type="ECO:0000256" key="9">
    <source>
        <dbReference type="PROSITE-ProRule" id="PRU00576"/>
    </source>
</evidence>
<feature type="domain" description="EB1 C-terminal" evidence="13">
    <location>
        <begin position="178"/>
        <end position="253"/>
    </location>
</feature>
<dbReference type="InterPro" id="IPR001715">
    <property type="entry name" value="CH_dom"/>
</dbReference>
<dbReference type="GO" id="GO:0000743">
    <property type="term" value="P:nuclear migration involved in conjugation with cellular fusion"/>
    <property type="evidence" value="ECO:0007669"/>
    <property type="project" value="EnsemblFungi"/>
</dbReference>
<dbReference type="GO" id="GO:0005815">
    <property type="term" value="C:microtubule organizing center"/>
    <property type="evidence" value="ECO:0000318"/>
    <property type="project" value="GO_Central"/>
</dbReference>
<evidence type="ECO:0000313" key="14">
    <source>
        <dbReference type="EMBL" id="EEB06973.1"/>
    </source>
</evidence>
<feature type="coiled-coil region" evidence="10">
    <location>
        <begin position="179"/>
        <end position="206"/>
    </location>
</feature>
<dbReference type="GO" id="GO:1990023">
    <property type="term" value="C:mitotic spindle midzone"/>
    <property type="evidence" value="ECO:0007669"/>
    <property type="project" value="EnsemblFungi"/>
</dbReference>
<dbReference type="PROSITE" id="PS51230">
    <property type="entry name" value="EB1_C"/>
    <property type="match status" value="1"/>
</dbReference>
<dbReference type="GO" id="GO:0061673">
    <property type="term" value="C:mitotic spindle astral microtubule"/>
    <property type="evidence" value="ECO:0007669"/>
    <property type="project" value="EnsemblFungi"/>
</dbReference>
<evidence type="ECO:0000256" key="1">
    <source>
        <dbReference type="ARBA" id="ARBA00004245"/>
    </source>
</evidence>
<dbReference type="Pfam" id="PF03271">
    <property type="entry name" value="EB1"/>
    <property type="match status" value="1"/>
</dbReference>
<keyword evidence="10" id="KW-0175">Coiled coil</keyword>
<evidence type="ECO:0000256" key="4">
    <source>
        <dbReference type="ARBA" id="ARBA00022618"/>
    </source>
</evidence>
<evidence type="ECO:0000256" key="10">
    <source>
        <dbReference type="SAM" id="Coils"/>
    </source>
</evidence>
<dbReference type="eggNOG" id="KOG3000">
    <property type="taxonomic scope" value="Eukaryota"/>
</dbReference>
<keyword evidence="7" id="KW-0206">Cytoskeleton</keyword>
<comment type="similarity">
    <text evidence="2">Belongs to the MAPRE family.</text>
</comment>
<evidence type="ECO:0000313" key="16">
    <source>
        <dbReference type="Proteomes" id="UP000001744"/>
    </source>
</evidence>
<name>B6JZK5_SCHJY</name>
<dbReference type="FunFam" id="1.10.418.10:FF:000028">
    <property type="entry name" value="RP/EB family microtubule-associated protein"/>
    <property type="match status" value="1"/>
</dbReference>
<keyword evidence="6" id="KW-0498">Mitosis</keyword>
<evidence type="ECO:0000259" key="13">
    <source>
        <dbReference type="PROSITE" id="PS51230"/>
    </source>
</evidence>
<dbReference type="OMA" id="WIKRFWD"/>
<organism evidence="14 16">
    <name type="scientific">Schizosaccharomyces japonicus (strain yFS275 / FY16936)</name>
    <name type="common">Fission yeast</name>
    <dbReference type="NCBI Taxonomy" id="402676"/>
    <lineage>
        <taxon>Eukaryota</taxon>
        <taxon>Fungi</taxon>
        <taxon>Dikarya</taxon>
        <taxon>Ascomycota</taxon>
        <taxon>Taphrinomycotina</taxon>
        <taxon>Schizosaccharomycetes</taxon>
        <taxon>Schizosaccharomycetales</taxon>
        <taxon>Schizosaccharomycetaceae</taxon>
        <taxon>Schizosaccharomyces</taxon>
    </lineage>
</organism>